<evidence type="ECO:0000313" key="2">
    <source>
        <dbReference type="Proteomes" id="UP000324241"/>
    </source>
</evidence>
<proteinExistence type="predicted"/>
<dbReference type="AlphaFoldDB" id="A0A5M9M9E5"/>
<protein>
    <submittedName>
        <fullName evidence="1">Uncharacterized protein</fullName>
    </submittedName>
</protein>
<comment type="caution">
    <text evidence="1">The sequence shown here is derived from an EMBL/GenBank/DDBJ whole genome shotgun (WGS) entry which is preliminary data.</text>
</comment>
<organism evidence="1 2">
    <name type="scientific">Aspergillus tanneri</name>
    <dbReference type="NCBI Taxonomy" id="1220188"/>
    <lineage>
        <taxon>Eukaryota</taxon>
        <taxon>Fungi</taxon>
        <taxon>Dikarya</taxon>
        <taxon>Ascomycota</taxon>
        <taxon>Pezizomycotina</taxon>
        <taxon>Eurotiomycetes</taxon>
        <taxon>Eurotiomycetidae</taxon>
        <taxon>Eurotiales</taxon>
        <taxon>Aspergillaceae</taxon>
        <taxon>Aspergillus</taxon>
        <taxon>Aspergillus subgen. Circumdati</taxon>
    </lineage>
</organism>
<name>A0A5M9M9E5_9EURO</name>
<dbReference type="EMBL" id="QUQM01000005">
    <property type="protein sequence ID" value="KAA8643411.1"/>
    <property type="molecule type" value="Genomic_DNA"/>
</dbReference>
<dbReference type="GeneID" id="54332882"/>
<sequence>MASPQKVKRIVLVAAVTSITIAGTLYGAGIKTERQVAQQAQKSREITIDERLASLRNMRQGLASKRELVAKQIDDLEARIEERRRKNFDGVKKDPPHNG</sequence>
<dbReference type="OrthoDB" id="5428081at2759"/>
<accession>A0A5M9M9E5</accession>
<gene>
    <name evidence="1" type="ORF">ATNIH1004_010180</name>
</gene>
<dbReference type="RefSeq" id="XP_033422773.1">
    <property type="nucleotide sequence ID" value="XM_033574755.1"/>
</dbReference>
<evidence type="ECO:0000313" key="1">
    <source>
        <dbReference type="EMBL" id="KAA8643411.1"/>
    </source>
</evidence>
<dbReference type="Proteomes" id="UP000324241">
    <property type="component" value="Unassembled WGS sequence"/>
</dbReference>
<reference evidence="1 2" key="1">
    <citation type="submission" date="2019-08" db="EMBL/GenBank/DDBJ databases">
        <title>The genome sequence of a newly discovered highly antifungal drug resistant Aspergillus species, Aspergillus tanneri NIH 1004.</title>
        <authorList>
            <person name="Mounaud S."/>
            <person name="Singh I."/>
            <person name="Joardar V."/>
            <person name="Pakala S."/>
            <person name="Pakala S."/>
            <person name="Venepally P."/>
            <person name="Chung J.K."/>
            <person name="Losada L."/>
            <person name="Nierman W.C."/>
        </authorList>
    </citation>
    <scope>NUCLEOTIDE SEQUENCE [LARGE SCALE GENOMIC DNA]</scope>
    <source>
        <strain evidence="1 2">NIH1004</strain>
    </source>
</reference>